<proteinExistence type="predicted"/>
<accession>A0A9Q1GQY9</accession>
<evidence type="ECO:0000256" key="1">
    <source>
        <dbReference type="SAM" id="Coils"/>
    </source>
</evidence>
<dbReference type="AlphaFoldDB" id="A0A9Q1GQY9"/>
<dbReference type="OrthoDB" id="1300189at2759"/>
<keyword evidence="1" id="KW-0175">Coiled coil</keyword>
<comment type="caution">
    <text evidence="3">The sequence shown here is derived from an EMBL/GenBank/DDBJ whole genome shotgun (WGS) entry which is preliminary data.</text>
</comment>
<evidence type="ECO:0000259" key="2">
    <source>
        <dbReference type="Pfam" id="PF26130"/>
    </source>
</evidence>
<keyword evidence="4" id="KW-1185">Reference proteome</keyword>
<reference evidence="3" key="1">
    <citation type="submission" date="2022-04" db="EMBL/GenBank/DDBJ databases">
        <title>Carnegiea gigantea Genome sequencing and assembly v2.</title>
        <authorList>
            <person name="Copetti D."/>
            <person name="Sanderson M.J."/>
            <person name="Burquez A."/>
            <person name="Wojciechowski M.F."/>
        </authorList>
    </citation>
    <scope>NUCLEOTIDE SEQUENCE</scope>
    <source>
        <strain evidence="3">SGP5-SGP5p</strain>
        <tissue evidence="3">Aerial part</tissue>
    </source>
</reference>
<evidence type="ECO:0000313" key="3">
    <source>
        <dbReference type="EMBL" id="KAJ8423736.1"/>
    </source>
</evidence>
<gene>
    <name evidence="3" type="ORF">Cgig2_023891</name>
</gene>
<dbReference type="Pfam" id="PF26130">
    <property type="entry name" value="PB1-like"/>
    <property type="match status" value="1"/>
</dbReference>
<feature type="coiled-coil region" evidence="1">
    <location>
        <begin position="301"/>
        <end position="360"/>
    </location>
</feature>
<organism evidence="3 4">
    <name type="scientific">Carnegiea gigantea</name>
    <dbReference type="NCBI Taxonomy" id="171969"/>
    <lineage>
        <taxon>Eukaryota</taxon>
        <taxon>Viridiplantae</taxon>
        <taxon>Streptophyta</taxon>
        <taxon>Embryophyta</taxon>
        <taxon>Tracheophyta</taxon>
        <taxon>Spermatophyta</taxon>
        <taxon>Magnoliopsida</taxon>
        <taxon>eudicotyledons</taxon>
        <taxon>Gunneridae</taxon>
        <taxon>Pentapetalae</taxon>
        <taxon>Caryophyllales</taxon>
        <taxon>Cactineae</taxon>
        <taxon>Cactaceae</taxon>
        <taxon>Cactoideae</taxon>
        <taxon>Echinocereeae</taxon>
        <taxon>Carnegiea</taxon>
    </lineage>
</organism>
<protein>
    <recommendedName>
        <fullName evidence="2">PB1-like domain-containing protein</fullName>
    </recommendedName>
</protein>
<dbReference type="EMBL" id="JAKOGI010001879">
    <property type="protein sequence ID" value="KAJ8423736.1"/>
    <property type="molecule type" value="Genomic_DNA"/>
</dbReference>
<name>A0A9Q1GQY9_9CARY</name>
<feature type="domain" description="PB1-like" evidence="2">
    <location>
        <begin position="6"/>
        <end position="101"/>
    </location>
</feature>
<sequence length="375" mass="41976">MALDLKITIHFHYGGKFEESDSKIYYISEVGCTSVECECDRLSLLELSAILKDNCGHKSNVIELWWNNSKRSGELRRIIGDKEVIDMVAKLGKSKSVHVYAIDEHVKSLTLPHVTHRFVDTSQVQNQKEKAQLSTINGGNGSMENAGKRLGKRLVKPRFLPPGSLCRGRVQSLKTSCRPISMEAQTQGEEAPIKETQVDQTPIEAFEAGPHAEVATKENLGGKDGKVPDIAEIFKATRKKKDGTLEKEDAIIYDNILGESEKNPSMSQFELVEKCFGHRDRVICFGLGMKPKDVRGPEPSKADLKAQLQKKNQHISDLESRLNNIEHLETDHQKKIDDMQAAHKKDIEELQGEIKVLKEIVLQKISNILPPSSAH</sequence>
<dbReference type="InterPro" id="IPR058594">
    <property type="entry name" value="PB1-like_dom_pln"/>
</dbReference>
<dbReference type="Proteomes" id="UP001153076">
    <property type="component" value="Unassembled WGS sequence"/>
</dbReference>
<evidence type="ECO:0000313" key="4">
    <source>
        <dbReference type="Proteomes" id="UP001153076"/>
    </source>
</evidence>